<dbReference type="OrthoDB" id="3431467at2"/>
<protein>
    <submittedName>
        <fullName evidence="2">Uncharacterized protein</fullName>
    </submittedName>
</protein>
<accession>A0A1H9YYA3</accession>
<name>A0A1H9YYA3_9ACTN</name>
<feature type="region of interest" description="Disordered" evidence="1">
    <location>
        <begin position="62"/>
        <end position="96"/>
    </location>
</feature>
<dbReference type="RefSeq" id="WP_143082061.1">
    <property type="nucleotide sequence ID" value="NZ_FOHX01000001.1"/>
</dbReference>
<evidence type="ECO:0000313" key="2">
    <source>
        <dbReference type="EMBL" id="SES74239.1"/>
    </source>
</evidence>
<dbReference type="EMBL" id="FOHX01000001">
    <property type="protein sequence ID" value="SES74239.1"/>
    <property type="molecule type" value="Genomic_DNA"/>
</dbReference>
<gene>
    <name evidence="2" type="ORF">SAMN05421811_101217</name>
</gene>
<organism evidence="2 3">
    <name type="scientific">Nonomuraea wenchangensis</name>
    <dbReference type="NCBI Taxonomy" id="568860"/>
    <lineage>
        <taxon>Bacteria</taxon>
        <taxon>Bacillati</taxon>
        <taxon>Actinomycetota</taxon>
        <taxon>Actinomycetes</taxon>
        <taxon>Streptosporangiales</taxon>
        <taxon>Streptosporangiaceae</taxon>
        <taxon>Nonomuraea</taxon>
    </lineage>
</organism>
<keyword evidence="3" id="KW-1185">Reference proteome</keyword>
<proteinExistence type="predicted"/>
<evidence type="ECO:0000256" key="1">
    <source>
        <dbReference type="SAM" id="MobiDB-lite"/>
    </source>
</evidence>
<sequence length="96" mass="10634">MTIPVILEDLQAAFPGWCIWRSSAGRLWATRNGRRLSRHEVDHGLSQTIDADDVAQLAEQLKGQRTAEEALSSPPQRDDGHMRKGATLVGDTLLDQ</sequence>
<dbReference type="Proteomes" id="UP000199361">
    <property type="component" value="Unassembled WGS sequence"/>
</dbReference>
<reference evidence="2 3" key="1">
    <citation type="submission" date="2016-10" db="EMBL/GenBank/DDBJ databases">
        <authorList>
            <person name="de Groot N.N."/>
        </authorList>
    </citation>
    <scope>NUCLEOTIDE SEQUENCE [LARGE SCALE GENOMIC DNA]</scope>
    <source>
        <strain evidence="2 3">CGMCC 4.5598</strain>
    </source>
</reference>
<evidence type="ECO:0000313" key="3">
    <source>
        <dbReference type="Proteomes" id="UP000199361"/>
    </source>
</evidence>
<dbReference type="AlphaFoldDB" id="A0A1H9YYA3"/>